<feature type="transmembrane region" description="Helical" evidence="5">
    <location>
        <begin position="342"/>
        <end position="368"/>
    </location>
</feature>
<dbReference type="PANTHER" id="PTHR43341">
    <property type="entry name" value="AMINO ACID PERMEASE"/>
    <property type="match status" value="1"/>
</dbReference>
<evidence type="ECO:0000256" key="5">
    <source>
        <dbReference type="SAM" id="Phobius"/>
    </source>
</evidence>
<dbReference type="GO" id="GO:0016020">
    <property type="term" value="C:membrane"/>
    <property type="evidence" value="ECO:0007669"/>
    <property type="project" value="UniProtKB-SubCell"/>
</dbReference>
<keyword evidence="8" id="KW-1185">Reference proteome</keyword>
<name>A0A9P9IKN6_9HYPO</name>
<gene>
    <name evidence="7" type="ORF">EDB81DRAFT_860522</name>
</gene>
<dbReference type="PIRSF" id="PIRSF006060">
    <property type="entry name" value="AA_transporter"/>
    <property type="match status" value="1"/>
</dbReference>
<keyword evidence="3 5" id="KW-1133">Transmembrane helix</keyword>
<dbReference type="Pfam" id="PF00324">
    <property type="entry name" value="AA_permease"/>
    <property type="match status" value="2"/>
</dbReference>
<accession>A0A9P9IKN6</accession>
<dbReference type="PANTHER" id="PTHR43341:SF36">
    <property type="entry name" value="PROLINE-SPECIFIC PERMEASE"/>
    <property type="match status" value="1"/>
</dbReference>
<feature type="domain" description="Amino acid permease/ SLC12A" evidence="6">
    <location>
        <begin position="149"/>
        <end position="381"/>
    </location>
</feature>
<keyword evidence="2 5" id="KW-0812">Transmembrane</keyword>
<feature type="transmembrane region" description="Helical" evidence="5">
    <location>
        <begin position="173"/>
        <end position="191"/>
    </location>
</feature>
<feature type="transmembrane region" description="Helical" evidence="5">
    <location>
        <begin position="34"/>
        <end position="55"/>
    </location>
</feature>
<evidence type="ECO:0000256" key="4">
    <source>
        <dbReference type="ARBA" id="ARBA00023136"/>
    </source>
</evidence>
<evidence type="ECO:0000256" key="3">
    <source>
        <dbReference type="ARBA" id="ARBA00022989"/>
    </source>
</evidence>
<dbReference type="AlphaFoldDB" id="A0A9P9IKN6"/>
<protein>
    <submittedName>
        <fullName evidence="7">Amino acid permease-domain-containing protein</fullName>
    </submittedName>
</protein>
<evidence type="ECO:0000256" key="1">
    <source>
        <dbReference type="ARBA" id="ARBA00004141"/>
    </source>
</evidence>
<proteinExistence type="predicted"/>
<dbReference type="OrthoDB" id="3900342at2759"/>
<feature type="transmembrane region" description="Helical" evidence="5">
    <location>
        <begin position="300"/>
        <end position="321"/>
    </location>
</feature>
<evidence type="ECO:0000256" key="2">
    <source>
        <dbReference type="ARBA" id="ARBA00022692"/>
    </source>
</evidence>
<comment type="caution">
    <text evidence="7">The sequence shown here is derived from an EMBL/GenBank/DDBJ whole genome shotgun (WGS) entry which is preliminary data.</text>
</comment>
<feature type="transmembrane region" description="Helical" evidence="5">
    <location>
        <begin position="218"/>
        <end position="245"/>
    </location>
</feature>
<feature type="transmembrane region" description="Helical" evidence="5">
    <location>
        <begin position="88"/>
        <end position="107"/>
    </location>
</feature>
<evidence type="ECO:0000313" key="7">
    <source>
        <dbReference type="EMBL" id="KAH7125793.1"/>
    </source>
</evidence>
<dbReference type="Gene3D" id="1.20.1740.10">
    <property type="entry name" value="Amino acid/polyamine transporter I"/>
    <property type="match status" value="1"/>
</dbReference>
<dbReference type="InterPro" id="IPR050524">
    <property type="entry name" value="APC_YAT"/>
</dbReference>
<comment type="subcellular location">
    <subcellularLocation>
        <location evidence="1">Membrane</location>
        <topology evidence="1">Multi-pass membrane protein</topology>
    </subcellularLocation>
</comment>
<evidence type="ECO:0000259" key="6">
    <source>
        <dbReference type="Pfam" id="PF00324"/>
    </source>
</evidence>
<dbReference type="GO" id="GO:0015171">
    <property type="term" value="F:amino acid transmembrane transporter activity"/>
    <property type="evidence" value="ECO:0007669"/>
    <property type="project" value="TreeGrafter"/>
</dbReference>
<feature type="domain" description="Amino acid permease/ SLC12A" evidence="6">
    <location>
        <begin position="20"/>
        <end position="81"/>
    </location>
</feature>
<reference evidence="7" key="1">
    <citation type="journal article" date="2021" name="Nat. Commun.">
        <title>Genetic determinants of endophytism in the Arabidopsis root mycobiome.</title>
        <authorList>
            <person name="Mesny F."/>
            <person name="Miyauchi S."/>
            <person name="Thiergart T."/>
            <person name="Pickel B."/>
            <person name="Atanasova L."/>
            <person name="Karlsson M."/>
            <person name="Huettel B."/>
            <person name="Barry K.W."/>
            <person name="Haridas S."/>
            <person name="Chen C."/>
            <person name="Bauer D."/>
            <person name="Andreopoulos W."/>
            <person name="Pangilinan J."/>
            <person name="LaButti K."/>
            <person name="Riley R."/>
            <person name="Lipzen A."/>
            <person name="Clum A."/>
            <person name="Drula E."/>
            <person name="Henrissat B."/>
            <person name="Kohler A."/>
            <person name="Grigoriev I.V."/>
            <person name="Martin F.M."/>
            <person name="Hacquard S."/>
        </authorList>
    </citation>
    <scope>NUCLEOTIDE SEQUENCE</scope>
    <source>
        <strain evidence="7">MPI-CAGE-AT-0147</strain>
    </source>
</reference>
<sequence>MPQAPTFTRTAFLVGSTGSRTLSRGSPALTTARFVIICSIIWVFSTLLFEISAYIPLNGAAPDHYITRFLPKSFGFAMGWKNCTGTPIHNAVLISIFFVIIATLIYLPVGNTGEAEFAFSSLKLTMLIGIIIPSIVNAVGGGPSALFAAEIVAVCGGETNDPRETMTRAEKAFFVRLVVFCVLPILGVTLTCPSNASELTSGGAGADSSPFVIGIKNVGIHVLSSIVNIIILCSAWSAGNVYIYLASRSIYSLSTAGNAPNNFTKPNRWEVPYWVVTSYTVLTLLEYSNVTSSSGTVVNWLVNMINMAAFFSWILIAFAYLRFRAALELQSVDRSTLSYASVYGKSGTYLCIIFFTIVGLLNGFYVFLLSQWNVSDFLTAYR</sequence>
<organism evidence="7 8">
    <name type="scientific">Dactylonectria macrodidyma</name>
    <dbReference type="NCBI Taxonomy" id="307937"/>
    <lineage>
        <taxon>Eukaryota</taxon>
        <taxon>Fungi</taxon>
        <taxon>Dikarya</taxon>
        <taxon>Ascomycota</taxon>
        <taxon>Pezizomycotina</taxon>
        <taxon>Sordariomycetes</taxon>
        <taxon>Hypocreomycetidae</taxon>
        <taxon>Hypocreales</taxon>
        <taxon>Nectriaceae</taxon>
        <taxon>Dactylonectria</taxon>
    </lineage>
</organism>
<evidence type="ECO:0000313" key="8">
    <source>
        <dbReference type="Proteomes" id="UP000738349"/>
    </source>
</evidence>
<dbReference type="EMBL" id="JAGMUV010000020">
    <property type="protein sequence ID" value="KAH7125793.1"/>
    <property type="molecule type" value="Genomic_DNA"/>
</dbReference>
<keyword evidence="4 5" id="KW-0472">Membrane</keyword>
<dbReference type="InterPro" id="IPR004841">
    <property type="entry name" value="AA-permease/SLC12A_dom"/>
</dbReference>
<dbReference type="Proteomes" id="UP000738349">
    <property type="component" value="Unassembled WGS sequence"/>
</dbReference>